<name>A0A8X6QKU7_NEPPI</name>
<protein>
    <submittedName>
        <fullName evidence="1">Uncharacterized protein</fullName>
    </submittedName>
</protein>
<dbReference type="AlphaFoldDB" id="A0A8X6QKU7"/>
<keyword evidence="2" id="KW-1185">Reference proteome</keyword>
<evidence type="ECO:0000313" key="2">
    <source>
        <dbReference type="Proteomes" id="UP000887013"/>
    </source>
</evidence>
<comment type="caution">
    <text evidence="1">The sequence shown here is derived from an EMBL/GenBank/DDBJ whole genome shotgun (WGS) entry which is preliminary data.</text>
</comment>
<evidence type="ECO:0000313" key="1">
    <source>
        <dbReference type="EMBL" id="GFU32156.1"/>
    </source>
</evidence>
<reference evidence="1" key="1">
    <citation type="submission" date="2020-08" db="EMBL/GenBank/DDBJ databases">
        <title>Multicomponent nature underlies the extraordinary mechanical properties of spider dragline silk.</title>
        <authorList>
            <person name="Kono N."/>
            <person name="Nakamura H."/>
            <person name="Mori M."/>
            <person name="Yoshida Y."/>
            <person name="Ohtoshi R."/>
            <person name="Malay A.D."/>
            <person name="Moran D.A.P."/>
            <person name="Tomita M."/>
            <person name="Numata K."/>
            <person name="Arakawa K."/>
        </authorList>
    </citation>
    <scope>NUCLEOTIDE SEQUENCE</scope>
</reference>
<dbReference type="OrthoDB" id="2438421at2759"/>
<dbReference type="Proteomes" id="UP000887013">
    <property type="component" value="Unassembled WGS sequence"/>
</dbReference>
<proteinExistence type="predicted"/>
<sequence>MASLLDPRFKNLYFQDKVMLSTWIRKFNNEIREEGESSDSDSGLLSPAPAPSRETMLLIKLRSKTKLSSPSFIATIPNIAS</sequence>
<dbReference type="EMBL" id="BMAW01033848">
    <property type="protein sequence ID" value="GFU32156.1"/>
    <property type="molecule type" value="Genomic_DNA"/>
</dbReference>
<organism evidence="1 2">
    <name type="scientific">Nephila pilipes</name>
    <name type="common">Giant wood spider</name>
    <name type="synonym">Nephila maculata</name>
    <dbReference type="NCBI Taxonomy" id="299642"/>
    <lineage>
        <taxon>Eukaryota</taxon>
        <taxon>Metazoa</taxon>
        <taxon>Ecdysozoa</taxon>
        <taxon>Arthropoda</taxon>
        <taxon>Chelicerata</taxon>
        <taxon>Arachnida</taxon>
        <taxon>Araneae</taxon>
        <taxon>Araneomorphae</taxon>
        <taxon>Entelegynae</taxon>
        <taxon>Araneoidea</taxon>
        <taxon>Nephilidae</taxon>
        <taxon>Nephila</taxon>
    </lineage>
</organism>
<accession>A0A8X6QKU7</accession>
<gene>
    <name evidence="1" type="ORF">NPIL_201381</name>
</gene>